<dbReference type="InterPro" id="IPR029044">
    <property type="entry name" value="Nucleotide-diphossugar_trans"/>
</dbReference>
<dbReference type="GO" id="GO:0016757">
    <property type="term" value="F:glycosyltransferase activity"/>
    <property type="evidence" value="ECO:0007669"/>
    <property type="project" value="UniProtKB-KW"/>
</dbReference>
<sequence>MMNHFPKIVFTILHYCVPQETAACIESILSTVAYENYDIVVVDNASPDSSGPLLRDKYAAFSNVHFLLNETNEGFARGNNAGYRYAREQLKADFLVMLNNDCIMTQKDFIRKLLQIYGRTPFHLLGPDIITPGGEHRNPHRMTNFSRRDINRIIRNRTMILLYLRLKRLLHIENKILLIEKWDEQRSRKERGAVIRNLPQQNVVLQGSCLIFSPDYLRQEKEALCPDTFMWLEEEILFYMCMQKDYVIRYSPEIRILHSEEASTKRSWDSFGRYLFFSEQLRNSAVVFRNIMDCCESGEKRR</sequence>
<dbReference type="InterPro" id="IPR001173">
    <property type="entry name" value="Glyco_trans_2-like"/>
</dbReference>
<comment type="pathway">
    <text evidence="1">Cell wall biogenesis; cell wall polysaccharide biosynthesis.</text>
</comment>
<dbReference type="Pfam" id="PF00535">
    <property type="entry name" value="Glycos_transf_2"/>
    <property type="match status" value="1"/>
</dbReference>
<comment type="caution">
    <text evidence="6">The sequence shown here is derived from an EMBL/GenBank/DDBJ whole genome shotgun (WGS) entry which is preliminary data.</text>
</comment>
<dbReference type="AlphaFoldDB" id="A0A9D2NHJ0"/>
<proteinExistence type="inferred from homology"/>
<dbReference type="Proteomes" id="UP000823891">
    <property type="component" value="Unassembled WGS sequence"/>
</dbReference>
<accession>A0A9D2NHJ0</accession>
<reference evidence="6" key="1">
    <citation type="journal article" date="2021" name="PeerJ">
        <title>Extensive microbial diversity within the chicken gut microbiome revealed by metagenomics and culture.</title>
        <authorList>
            <person name="Gilroy R."/>
            <person name="Ravi A."/>
            <person name="Getino M."/>
            <person name="Pursley I."/>
            <person name="Horton D.L."/>
            <person name="Alikhan N.F."/>
            <person name="Baker D."/>
            <person name="Gharbi K."/>
            <person name="Hall N."/>
            <person name="Watson M."/>
            <person name="Adriaenssens E.M."/>
            <person name="Foster-Nyarko E."/>
            <person name="Jarju S."/>
            <person name="Secka A."/>
            <person name="Antonio M."/>
            <person name="Oren A."/>
            <person name="Chaudhuri R.R."/>
            <person name="La Ragione R."/>
            <person name="Hildebrand F."/>
            <person name="Pallen M.J."/>
        </authorList>
    </citation>
    <scope>NUCLEOTIDE SEQUENCE</scope>
    <source>
        <strain evidence="6">USAMLcec2-132</strain>
    </source>
</reference>
<name>A0A9D2NHJ0_9FIRM</name>
<evidence type="ECO:0000256" key="3">
    <source>
        <dbReference type="ARBA" id="ARBA00022676"/>
    </source>
</evidence>
<dbReference type="PANTHER" id="PTHR43179">
    <property type="entry name" value="RHAMNOSYLTRANSFERASE WBBL"/>
    <property type="match status" value="1"/>
</dbReference>
<evidence type="ECO:0000259" key="5">
    <source>
        <dbReference type="Pfam" id="PF00535"/>
    </source>
</evidence>
<dbReference type="PANTHER" id="PTHR43179:SF12">
    <property type="entry name" value="GALACTOFURANOSYLTRANSFERASE GLFT2"/>
    <property type="match status" value="1"/>
</dbReference>
<keyword evidence="4 6" id="KW-0808">Transferase</keyword>
<evidence type="ECO:0000256" key="4">
    <source>
        <dbReference type="ARBA" id="ARBA00022679"/>
    </source>
</evidence>
<feature type="domain" description="Glycosyltransferase 2-like" evidence="5">
    <location>
        <begin position="18"/>
        <end position="151"/>
    </location>
</feature>
<reference evidence="6" key="2">
    <citation type="submission" date="2021-04" db="EMBL/GenBank/DDBJ databases">
        <authorList>
            <person name="Gilroy R."/>
        </authorList>
    </citation>
    <scope>NUCLEOTIDE SEQUENCE</scope>
    <source>
        <strain evidence="6">USAMLcec2-132</strain>
    </source>
</reference>
<gene>
    <name evidence="6" type="ORF">H9761_18295</name>
</gene>
<comment type="similarity">
    <text evidence="2">Belongs to the glycosyltransferase 2 family.</text>
</comment>
<dbReference type="SUPFAM" id="SSF53448">
    <property type="entry name" value="Nucleotide-diphospho-sugar transferases"/>
    <property type="match status" value="1"/>
</dbReference>
<evidence type="ECO:0000256" key="2">
    <source>
        <dbReference type="ARBA" id="ARBA00006739"/>
    </source>
</evidence>
<dbReference type="EC" id="2.4.-.-" evidence="6"/>
<protein>
    <submittedName>
        <fullName evidence="6">Glycosyltransferase</fullName>
        <ecNumber evidence="6">2.4.-.-</ecNumber>
    </submittedName>
</protein>
<keyword evidence="3 6" id="KW-0328">Glycosyltransferase</keyword>
<evidence type="ECO:0000313" key="7">
    <source>
        <dbReference type="Proteomes" id="UP000823891"/>
    </source>
</evidence>
<dbReference type="Gene3D" id="3.90.550.10">
    <property type="entry name" value="Spore Coat Polysaccharide Biosynthesis Protein SpsA, Chain A"/>
    <property type="match status" value="1"/>
</dbReference>
<organism evidence="6 7">
    <name type="scientific">Candidatus Eisenbergiella merdavium</name>
    <dbReference type="NCBI Taxonomy" id="2838551"/>
    <lineage>
        <taxon>Bacteria</taxon>
        <taxon>Bacillati</taxon>
        <taxon>Bacillota</taxon>
        <taxon>Clostridia</taxon>
        <taxon>Lachnospirales</taxon>
        <taxon>Lachnospiraceae</taxon>
        <taxon>Eisenbergiella</taxon>
    </lineage>
</organism>
<evidence type="ECO:0000256" key="1">
    <source>
        <dbReference type="ARBA" id="ARBA00004776"/>
    </source>
</evidence>
<dbReference type="EMBL" id="DWWS01000069">
    <property type="protein sequence ID" value="HJC25616.1"/>
    <property type="molecule type" value="Genomic_DNA"/>
</dbReference>
<evidence type="ECO:0000313" key="6">
    <source>
        <dbReference type="EMBL" id="HJC25616.1"/>
    </source>
</evidence>